<gene>
    <name evidence="2" type="primary">ORF131580</name>
</gene>
<dbReference type="EMBL" id="HACG01035593">
    <property type="protein sequence ID" value="CEK82458.1"/>
    <property type="molecule type" value="Transcribed_RNA"/>
</dbReference>
<feature type="compositionally biased region" description="Low complexity" evidence="1">
    <location>
        <begin position="53"/>
        <end position="67"/>
    </location>
</feature>
<feature type="compositionally biased region" description="Acidic residues" evidence="1">
    <location>
        <begin position="104"/>
        <end position="115"/>
    </location>
</feature>
<sequence>SDDSISTRGSLGIHGIIGCRNPLFVDDEPGSDDDTNDNIVYETRTGNDVHTQSIRSNDINNSSTDISYQLNDNNDNDISKGVQFKYKPTSSGDISTSSTKTEEEHEENDQLSENDENIKQRTLTPTLEARHKRDSFVAVDSNLDVASSPNEKGDNLNECKQHTINSTDVGTINKDESAIYFKEQISYDGSADSETVLEPVDFSLKLDARWDSKLDDTFNNIITKSVESASDMNVGSMICGDADVMLSKTATNMDDRTAVPLIRNVLSHDVNCDVEAKPIATSINPQHQILSCGAETQEQVESDVLFEKNSLVHEYPALADTPAEVLNE</sequence>
<feature type="compositionally biased region" description="Acidic residues" evidence="1">
    <location>
        <begin position="25"/>
        <end position="36"/>
    </location>
</feature>
<feature type="region of interest" description="Disordered" evidence="1">
    <location>
        <begin position="20"/>
        <end position="119"/>
    </location>
</feature>
<organism evidence="2">
    <name type="scientific">Arion vulgaris</name>
    <dbReference type="NCBI Taxonomy" id="1028688"/>
    <lineage>
        <taxon>Eukaryota</taxon>
        <taxon>Metazoa</taxon>
        <taxon>Spiralia</taxon>
        <taxon>Lophotrochozoa</taxon>
        <taxon>Mollusca</taxon>
        <taxon>Gastropoda</taxon>
        <taxon>Heterobranchia</taxon>
        <taxon>Euthyneura</taxon>
        <taxon>Panpulmonata</taxon>
        <taxon>Eupulmonata</taxon>
        <taxon>Stylommatophora</taxon>
        <taxon>Helicina</taxon>
        <taxon>Arionoidea</taxon>
        <taxon>Arionidae</taxon>
        <taxon>Arion</taxon>
    </lineage>
</organism>
<feature type="non-terminal residue" evidence="2">
    <location>
        <position position="328"/>
    </location>
</feature>
<accession>A0A0B7ANS7</accession>
<dbReference type="AlphaFoldDB" id="A0A0B7ANS7"/>
<protein>
    <submittedName>
        <fullName evidence="2">Uncharacterized protein</fullName>
    </submittedName>
</protein>
<name>A0A0B7ANS7_9EUPU</name>
<proteinExistence type="predicted"/>
<feature type="non-terminal residue" evidence="2">
    <location>
        <position position="1"/>
    </location>
</feature>
<evidence type="ECO:0000313" key="2">
    <source>
        <dbReference type="EMBL" id="CEK82458.1"/>
    </source>
</evidence>
<evidence type="ECO:0000256" key="1">
    <source>
        <dbReference type="SAM" id="MobiDB-lite"/>
    </source>
</evidence>
<reference evidence="2" key="1">
    <citation type="submission" date="2014-12" db="EMBL/GenBank/DDBJ databases">
        <title>Insight into the proteome of Arion vulgaris.</title>
        <authorList>
            <person name="Aradska J."/>
            <person name="Bulat T."/>
            <person name="Smidak R."/>
            <person name="Sarate P."/>
            <person name="Gangsoo J."/>
            <person name="Sialana F."/>
            <person name="Bilban M."/>
            <person name="Lubec G."/>
        </authorList>
    </citation>
    <scope>NUCLEOTIDE SEQUENCE</scope>
    <source>
        <tissue evidence="2">Skin</tissue>
    </source>
</reference>